<proteinExistence type="predicted"/>
<feature type="domain" description="FAD-binding" evidence="1">
    <location>
        <begin position="2"/>
        <end position="322"/>
    </location>
</feature>
<dbReference type="Gene3D" id="3.50.50.60">
    <property type="entry name" value="FAD/NAD(P)-binding domain"/>
    <property type="match status" value="1"/>
</dbReference>
<keyword evidence="2" id="KW-0503">Monooxygenase</keyword>
<reference evidence="2 3" key="1">
    <citation type="submission" date="2023-02" db="EMBL/GenBank/DDBJ databases">
        <title>Genome sequencing required for Actinomycetospora new species description.</title>
        <authorList>
            <person name="Saimee Y."/>
            <person name="Duangmal K."/>
        </authorList>
    </citation>
    <scope>NUCLEOTIDE SEQUENCE [LARGE SCALE GENOMIC DNA]</scope>
    <source>
        <strain evidence="2 3">DW7H6</strain>
    </source>
</reference>
<evidence type="ECO:0000313" key="2">
    <source>
        <dbReference type="EMBL" id="MDD7969350.1"/>
    </source>
</evidence>
<dbReference type="SUPFAM" id="SSF51905">
    <property type="entry name" value="FAD/NAD(P)-binding domain"/>
    <property type="match status" value="1"/>
</dbReference>
<dbReference type="GO" id="GO:0004497">
    <property type="term" value="F:monooxygenase activity"/>
    <property type="evidence" value="ECO:0007669"/>
    <property type="project" value="UniProtKB-KW"/>
</dbReference>
<evidence type="ECO:0000313" key="3">
    <source>
        <dbReference type="Proteomes" id="UP001300763"/>
    </source>
</evidence>
<name>A0ABT5T3S6_9PSEU</name>
<dbReference type="PRINTS" id="PR00420">
    <property type="entry name" value="RNGMNOXGNASE"/>
</dbReference>
<dbReference type="Pfam" id="PF01494">
    <property type="entry name" value="FAD_binding_3"/>
    <property type="match status" value="1"/>
</dbReference>
<dbReference type="Gene3D" id="3.30.9.10">
    <property type="entry name" value="D-Amino Acid Oxidase, subunit A, domain 2"/>
    <property type="match status" value="1"/>
</dbReference>
<dbReference type="InterPro" id="IPR051704">
    <property type="entry name" value="FAD_aromatic-hydroxylase"/>
</dbReference>
<dbReference type="Proteomes" id="UP001300763">
    <property type="component" value="Unassembled WGS sequence"/>
</dbReference>
<keyword evidence="2" id="KW-0560">Oxidoreductase</keyword>
<dbReference type="EMBL" id="JAQZAO010000022">
    <property type="protein sequence ID" value="MDD7969350.1"/>
    <property type="molecule type" value="Genomic_DNA"/>
</dbReference>
<organism evidence="2 3">
    <name type="scientific">Actinomycetospora lemnae</name>
    <dbReference type="NCBI Taxonomy" id="3019891"/>
    <lineage>
        <taxon>Bacteria</taxon>
        <taxon>Bacillati</taxon>
        <taxon>Actinomycetota</taxon>
        <taxon>Actinomycetes</taxon>
        <taxon>Pseudonocardiales</taxon>
        <taxon>Pseudonocardiaceae</taxon>
        <taxon>Actinomycetospora</taxon>
    </lineage>
</organism>
<protein>
    <submittedName>
        <fullName evidence="2">FAD-dependent monooxygenase</fullName>
    </submittedName>
</protein>
<dbReference type="RefSeq" id="WP_274203878.1">
    <property type="nucleotide sequence ID" value="NZ_JAQZAO010000022.1"/>
</dbReference>
<dbReference type="InterPro" id="IPR002938">
    <property type="entry name" value="FAD-bd"/>
</dbReference>
<keyword evidence="3" id="KW-1185">Reference proteome</keyword>
<gene>
    <name evidence="2" type="ORF">PGB27_28735</name>
</gene>
<dbReference type="PANTHER" id="PTHR46865:SF2">
    <property type="entry name" value="MONOOXYGENASE"/>
    <property type="match status" value="1"/>
</dbReference>
<sequence>MDVVISGASVAGPVTAFWLRRAGHAVTVVERSPHLRRTGGHAVDLFTPAMEVVERMGLRDAVRDRATGTERMTVRREGSTREVTIDMTRLMGALSDRHVEIMRDDLGEILHDATRHDVEYVFGDRITGIADDGVVTFEQAPARRFDAVIGADGLHSGVRRLVFGPEAGYSRWLGGYIAVATIPADRRPPGLMTTVLGVDRMVGVYGARHTPDARAFFLFRPPTELAVEHHDVGRQKQLLREAFGDLGDPVPDLLDEVDRSAAFYFDAITQLELDTWSRGRVALVGDAGYCPGPAVGGSTSLAVVGAHTLAGELAEAGGDTAVAYPAYEAAMADYVRRSREFATTMARRLVPGTKAGVWALTTGTALVTRLPRAVGRRLVALGGDLGLHESIAVGRYPALGEA</sequence>
<evidence type="ECO:0000259" key="1">
    <source>
        <dbReference type="Pfam" id="PF01494"/>
    </source>
</evidence>
<comment type="caution">
    <text evidence="2">The sequence shown here is derived from an EMBL/GenBank/DDBJ whole genome shotgun (WGS) entry which is preliminary data.</text>
</comment>
<dbReference type="PANTHER" id="PTHR46865">
    <property type="entry name" value="OXIDOREDUCTASE-RELATED"/>
    <property type="match status" value="1"/>
</dbReference>
<dbReference type="InterPro" id="IPR036188">
    <property type="entry name" value="FAD/NAD-bd_sf"/>
</dbReference>
<accession>A0ABT5T3S6</accession>